<dbReference type="OrthoDB" id="9800167at2"/>
<evidence type="ECO:0000256" key="11">
    <source>
        <dbReference type="PIRSR" id="PIRSR000350-2"/>
    </source>
</evidence>
<dbReference type="PANTHER" id="PTHR22912">
    <property type="entry name" value="DISULFIDE OXIDOREDUCTASE"/>
    <property type="match status" value="1"/>
</dbReference>
<evidence type="ECO:0000256" key="9">
    <source>
        <dbReference type="ARBA" id="ARBA00023284"/>
    </source>
</evidence>
<dbReference type="GO" id="GO:0050660">
    <property type="term" value="F:flavin adenine dinucleotide binding"/>
    <property type="evidence" value="ECO:0007669"/>
    <property type="project" value="InterPro"/>
</dbReference>
<evidence type="ECO:0000256" key="14">
    <source>
        <dbReference type="RuleBase" id="RU003692"/>
    </source>
</evidence>
<keyword evidence="6 14" id="KW-0560">Oxidoreductase</keyword>
<evidence type="ECO:0000256" key="6">
    <source>
        <dbReference type="ARBA" id="ARBA00023002"/>
    </source>
</evidence>
<dbReference type="Proteomes" id="UP000241507">
    <property type="component" value="Chromosome"/>
</dbReference>
<feature type="binding site" evidence="12">
    <location>
        <begin position="183"/>
        <end position="190"/>
    </location>
    <ligand>
        <name>NAD(+)</name>
        <dbReference type="ChEBI" id="CHEBI:57540"/>
    </ligand>
</feature>
<evidence type="ECO:0000313" key="18">
    <source>
        <dbReference type="Proteomes" id="UP000241507"/>
    </source>
</evidence>
<evidence type="ECO:0000313" key="17">
    <source>
        <dbReference type="EMBL" id="AVR44377.1"/>
    </source>
</evidence>
<sequence>MAEKEKKELIIIGAGPGGYAAAFRAADLGIKVTLIDPEVNPGGVCLYRGCIPSKALLHLSQVKQEAEKAAEWGLKFEEPEIDLKKIRKWKESVVKKLTQGLGQLSKSRKVEYIKGHAYFKSDEILVVEPGDGEKTEMGFENIILATGSENISLPGVEIDHKYILDSTDALELKEIPESLLVIGGGYIGLEMGSVYAALGSKVSVAEMTAGFLPGADRDLVKVFEKEQPFEELYFSTKVEKLELKDKKVQVKLKPEDGKAQEKKFDKVLIAIGRQPQTKSLKLENCGLETNSDGFIEVDSKRRTGKKNIFAIGDLTGEPLLAHKATHEGRVAAEAIAMDDGAAYDPRSIPAIVFTNPQIAWCGLTSGEAKEKEMQVEILKFPWSASGRAVAIGQPNGITKLIVEKETGRILGGAVAGYNAGNMIMEISLAIEMAATAEDIALSIHPHPTLSETIMEAAEIYSSSPTHISR</sequence>
<feature type="binding site" evidence="12">
    <location>
        <position position="272"/>
    </location>
    <ligand>
        <name>NAD(+)</name>
        <dbReference type="ChEBI" id="CHEBI:57540"/>
    </ligand>
</feature>
<dbReference type="EMBL" id="CP028136">
    <property type="protein sequence ID" value="AVR44377.1"/>
    <property type="molecule type" value="Genomic_DNA"/>
</dbReference>
<evidence type="ECO:0000256" key="7">
    <source>
        <dbReference type="ARBA" id="ARBA00023027"/>
    </source>
</evidence>
<name>A0A2R3Z277_9FLAO</name>
<comment type="miscellaneous">
    <text evidence="14">The active site is a redox-active disulfide bond.</text>
</comment>
<evidence type="ECO:0000256" key="5">
    <source>
        <dbReference type="ARBA" id="ARBA00022827"/>
    </source>
</evidence>
<feature type="active site" description="Proton acceptor" evidence="11">
    <location>
        <position position="446"/>
    </location>
</feature>
<keyword evidence="9 14" id="KW-0676">Redox-active center</keyword>
<dbReference type="InterPro" id="IPR006258">
    <property type="entry name" value="Lipoamide_DH"/>
</dbReference>
<dbReference type="RefSeq" id="WP_107011155.1">
    <property type="nucleotide sequence ID" value="NZ_CP028136.1"/>
</dbReference>
<keyword evidence="4 14" id="KW-0285">Flavoprotein</keyword>
<dbReference type="EC" id="1.8.1.4" evidence="2 14"/>
<evidence type="ECO:0000256" key="8">
    <source>
        <dbReference type="ARBA" id="ARBA00023157"/>
    </source>
</evidence>
<comment type="catalytic activity">
    <reaction evidence="10 14">
        <text>N(6)-[(R)-dihydrolipoyl]-L-lysyl-[protein] + NAD(+) = N(6)-[(R)-lipoyl]-L-lysyl-[protein] + NADH + H(+)</text>
        <dbReference type="Rhea" id="RHEA:15045"/>
        <dbReference type="Rhea" id="RHEA-COMP:10474"/>
        <dbReference type="Rhea" id="RHEA-COMP:10475"/>
        <dbReference type="ChEBI" id="CHEBI:15378"/>
        <dbReference type="ChEBI" id="CHEBI:57540"/>
        <dbReference type="ChEBI" id="CHEBI:57945"/>
        <dbReference type="ChEBI" id="CHEBI:83099"/>
        <dbReference type="ChEBI" id="CHEBI:83100"/>
        <dbReference type="EC" id="1.8.1.4"/>
    </reaction>
</comment>
<accession>A0A2R3Z277</accession>
<dbReference type="Pfam" id="PF02852">
    <property type="entry name" value="Pyr_redox_dim"/>
    <property type="match status" value="1"/>
</dbReference>
<dbReference type="PRINTS" id="PR00411">
    <property type="entry name" value="PNDRDTASEI"/>
</dbReference>
<comment type="similarity">
    <text evidence="1 14">Belongs to the class-I pyridine nucleotide-disulfide oxidoreductase family.</text>
</comment>
<dbReference type="AlphaFoldDB" id="A0A2R3Z277"/>
<evidence type="ECO:0000259" key="16">
    <source>
        <dbReference type="Pfam" id="PF07992"/>
    </source>
</evidence>
<evidence type="ECO:0000256" key="3">
    <source>
        <dbReference type="ARBA" id="ARBA00016961"/>
    </source>
</evidence>
<evidence type="ECO:0000256" key="1">
    <source>
        <dbReference type="ARBA" id="ARBA00007532"/>
    </source>
</evidence>
<feature type="binding site" evidence="12">
    <location>
        <position position="206"/>
    </location>
    <ligand>
        <name>NAD(+)</name>
        <dbReference type="ChEBI" id="CHEBI:57540"/>
    </ligand>
</feature>
<dbReference type="Pfam" id="PF07992">
    <property type="entry name" value="Pyr_redox_2"/>
    <property type="match status" value="1"/>
</dbReference>
<dbReference type="InterPro" id="IPR036188">
    <property type="entry name" value="FAD/NAD-bd_sf"/>
</dbReference>
<dbReference type="GO" id="GO:0004148">
    <property type="term" value="F:dihydrolipoyl dehydrogenase (NADH) activity"/>
    <property type="evidence" value="ECO:0007669"/>
    <property type="project" value="UniProtKB-EC"/>
</dbReference>
<dbReference type="InterPro" id="IPR016156">
    <property type="entry name" value="FAD/NAD-linked_Rdtase_dimer_sf"/>
</dbReference>
<dbReference type="Gene3D" id="3.30.390.30">
    <property type="match status" value="1"/>
</dbReference>
<feature type="domain" description="FAD/NAD(P)-binding" evidence="16">
    <location>
        <begin position="8"/>
        <end position="328"/>
    </location>
</feature>
<feature type="binding site" evidence="12">
    <location>
        <position position="313"/>
    </location>
    <ligand>
        <name>FAD</name>
        <dbReference type="ChEBI" id="CHEBI:57692"/>
    </ligand>
</feature>
<dbReference type="PIRSF" id="PIRSF000350">
    <property type="entry name" value="Mercury_reductase_MerA"/>
    <property type="match status" value="1"/>
</dbReference>
<dbReference type="InterPro" id="IPR050151">
    <property type="entry name" value="Class-I_Pyr_Nuc-Dis_Oxidored"/>
</dbReference>
<dbReference type="InterPro" id="IPR023753">
    <property type="entry name" value="FAD/NAD-binding_dom"/>
</dbReference>
<comment type="cofactor">
    <cofactor evidence="12 14">
        <name>FAD</name>
        <dbReference type="ChEBI" id="CHEBI:57692"/>
    </cofactor>
    <text evidence="12 14">Binds 1 FAD per subunit.</text>
</comment>
<evidence type="ECO:0000256" key="4">
    <source>
        <dbReference type="ARBA" id="ARBA00022630"/>
    </source>
</evidence>
<dbReference type="GO" id="GO:0006103">
    <property type="term" value="P:2-oxoglutarate metabolic process"/>
    <property type="evidence" value="ECO:0007669"/>
    <property type="project" value="TreeGrafter"/>
</dbReference>
<dbReference type="PROSITE" id="PS00076">
    <property type="entry name" value="PYRIDINE_REDOX_1"/>
    <property type="match status" value="1"/>
</dbReference>
<evidence type="ECO:0000256" key="10">
    <source>
        <dbReference type="ARBA" id="ARBA00049187"/>
    </source>
</evidence>
<organism evidence="17 18">
    <name type="scientific">Christiangramia fulva</name>
    <dbReference type="NCBI Taxonomy" id="2126553"/>
    <lineage>
        <taxon>Bacteria</taxon>
        <taxon>Pseudomonadati</taxon>
        <taxon>Bacteroidota</taxon>
        <taxon>Flavobacteriia</taxon>
        <taxon>Flavobacteriales</taxon>
        <taxon>Flavobacteriaceae</taxon>
        <taxon>Christiangramia</taxon>
    </lineage>
</organism>
<keyword evidence="5 12" id="KW-0274">FAD</keyword>
<proteinExistence type="inferred from homology"/>
<dbReference type="PRINTS" id="PR00368">
    <property type="entry name" value="FADPNR"/>
</dbReference>
<dbReference type="SUPFAM" id="SSF51905">
    <property type="entry name" value="FAD/NAD(P)-binding domain"/>
    <property type="match status" value="1"/>
</dbReference>
<protein>
    <recommendedName>
        <fullName evidence="3 14">Dihydrolipoyl dehydrogenase</fullName>
        <ecNumber evidence="2 14">1.8.1.4</ecNumber>
    </recommendedName>
</protein>
<gene>
    <name evidence="17" type="primary">lpdA</name>
    <name evidence="17" type="ORF">C7S20_03395</name>
</gene>
<dbReference type="SUPFAM" id="SSF55424">
    <property type="entry name" value="FAD/NAD-linked reductases, dimerisation (C-terminal) domain"/>
    <property type="match status" value="1"/>
</dbReference>
<dbReference type="InterPro" id="IPR012999">
    <property type="entry name" value="Pyr_OxRdtase_I_AS"/>
</dbReference>
<evidence type="ECO:0000259" key="15">
    <source>
        <dbReference type="Pfam" id="PF02852"/>
    </source>
</evidence>
<dbReference type="InterPro" id="IPR001100">
    <property type="entry name" value="Pyr_nuc-diS_OxRdtase"/>
</dbReference>
<feature type="disulfide bond" description="Redox-active" evidence="13">
    <location>
        <begin position="45"/>
        <end position="50"/>
    </location>
</feature>
<dbReference type="InterPro" id="IPR004099">
    <property type="entry name" value="Pyr_nucl-diS_OxRdtase_dimer"/>
</dbReference>
<evidence type="ECO:0000256" key="2">
    <source>
        <dbReference type="ARBA" id="ARBA00012608"/>
    </source>
</evidence>
<dbReference type="NCBIfam" id="TIGR01350">
    <property type="entry name" value="lipoamide_DH"/>
    <property type="match status" value="1"/>
</dbReference>
<feature type="binding site" evidence="12">
    <location>
        <begin position="146"/>
        <end position="148"/>
    </location>
    <ligand>
        <name>FAD</name>
        <dbReference type="ChEBI" id="CHEBI:57692"/>
    </ligand>
</feature>
<evidence type="ECO:0000256" key="13">
    <source>
        <dbReference type="PIRSR" id="PIRSR000350-4"/>
    </source>
</evidence>
<keyword evidence="12" id="KW-0547">Nucleotide-binding</keyword>
<keyword evidence="18" id="KW-1185">Reference proteome</keyword>
<dbReference type="PANTHER" id="PTHR22912:SF160">
    <property type="entry name" value="DIHYDROLIPOYL DEHYDROGENASE"/>
    <property type="match status" value="1"/>
</dbReference>
<feature type="binding site" evidence="12">
    <location>
        <position position="54"/>
    </location>
    <ligand>
        <name>FAD</name>
        <dbReference type="ChEBI" id="CHEBI:57692"/>
    </ligand>
</feature>
<keyword evidence="7 12" id="KW-0520">NAD</keyword>
<evidence type="ECO:0000256" key="12">
    <source>
        <dbReference type="PIRSR" id="PIRSR000350-3"/>
    </source>
</evidence>
<dbReference type="Gene3D" id="3.50.50.60">
    <property type="entry name" value="FAD/NAD(P)-binding domain"/>
    <property type="match status" value="2"/>
</dbReference>
<reference evidence="18" key="1">
    <citation type="submission" date="2018-03" db="EMBL/GenBank/DDBJ databases">
        <title>Gramella fulva sp. nov., isolated from a dry surface of tidal flat.</title>
        <authorList>
            <person name="Hwang S.H."/>
            <person name="Hwang W.M."/>
            <person name="Kang K."/>
            <person name="Ahn T.-Y."/>
        </authorList>
    </citation>
    <scope>NUCLEOTIDE SEQUENCE [LARGE SCALE GENOMIC DNA]</scope>
    <source>
        <strain evidence="18">SH35</strain>
    </source>
</reference>
<feature type="domain" description="Pyridine nucleotide-disulphide oxidoreductase dimerisation" evidence="15">
    <location>
        <begin position="348"/>
        <end position="457"/>
    </location>
</feature>
<dbReference type="KEGG" id="grs:C7S20_03395"/>
<keyword evidence="8" id="KW-1015">Disulfide bond</keyword>
<dbReference type="FunFam" id="3.30.390.30:FF:000001">
    <property type="entry name" value="Dihydrolipoyl dehydrogenase"/>
    <property type="match status" value="1"/>
</dbReference>